<evidence type="ECO:0000313" key="5">
    <source>
        <dbReference type="EMBL" id="AFZ80492.1"/>
    </source>
</evidence>
<comment type="subcellular location">
    <subcellularLocation>
        <location evidence="1">Nucleus</location>
    </subcellularLocation>
</comment>
<feature type="domain" description="Suppressor of forked" evidence="4">
    <location>
        <begin position="225"/>
        <end position="614"/>
    </location>
</feature>
<dbReference type="InterPro" id="IPR011990">
    <property type="entry name" value="TPR-like_helical_dom_sf"/>
</dbReference>
<gene>
    <name evidence="5" type="ORF">BEWA_033450</name>
</gene>
<name>L0AY32_THEEQ</name>
<keyword evidence="6" id="KW-1185">Reference proteome</keyword>
<dbReference type="KEGG" id="beq:BEWA_033450"/>
<dbReference type="PANTHER" id="PTHR19980:SF0">
    <property type="entry name" value="CLEAVAGE STIMULATION FACTOR SUBUNIT 3"/>
    <property type="match status" value="1"/>
</dbReference>
<evidence type="ECO:0000313" key="6">
    <source>
        <dbReference type="Proteomes" id="UP000031512"/>
    </source>
</evidence>
<dbReference type="Gene3D" id="1.25.40.10">
    <property type="entry name" value="Tetratricopeptide repeat domain"/>
    <property type="match status" value="1"/>
</dbReference>
<dbReference type="STRING" id="1537102.L0AY32"/>
<organism evidence="5 6">
    <name type="scientific">Theileria equi strain WA</name>
    <dbReference type="NCBI Taxonomy" id="1537102"/>
    <lineage>
        <taxon>Eukaryota</taxon>
        <taxon>Sar</taxon>
        <taxon>Alveolata</taxon>
        <taxon>Apicomplexa</taxon>
        <taxon>Aconoidasida</taxon>
        <taxon>Piroplasmida</taxon>
        <taxon>Theileriidae</taxon>
        <taxon>Theileria</taxon>
    </lineage>
</organism>
<dbReference type="PANTHER" id="PTHR19980">
    <property type="entry name" value="RNA CLEAVAGE STIMULATION FACTOR"/>
    <property type="match status" value="1"/>
</dbReference>
<dbReference type="OrthoDB" id="26282at2759"/>
<dbReference type="InterPro" id="IPR008847">
    <property type="entry name" value="Suf"/>
</dbReference>
<evidence type="ECO:0000256" key="3">
    <source>
        <dbReference type="ARBA" id="ARBA00023242"/>
    </source>
</evidence>
<sequence>MAERGATGSGKVITASQLLVSLLPDSSTLLPDKLSSITNKDIPSSSLLLDSPEDDNLWFKYLKITKTPELFEDACVMYPKYWKVHHRHALYYIFNEDTRKAYEIYNEAFKSVNDYDLQLKYLIFLYHTASIHEYIASVISAVDTVGMDYRSDLLWRELVIIVVKIYNCNLLSHGMTTGLLPDLFSADALSTSVPLIPSDAEQMVFRGVNTLSGGNKTYIQLYGEINYLRKLFQRWLHTPTNNMRTLWDAYSTFENSASSTSVLSTKILGDMKTVINLSMRTYEKISELYSKVYPIKPASMESSKPGGSFNVADNIKYWLDIIKYEETNPMETTQDIITERVLFTFERALVPLVFCSEMWYNYFQFLLFIEQKDKAITTLRLALEKYLKDDDKLRFVLASFLEEVGDNESAALEFGLLVSPGLKTSGMDENLKTELQLRQLLECKSYLKGGDSISDGIIHYLNFVRRERGMNAWREEIQILFTRSEIKSWEIYWYAANTELRCFDDKDRAVSILRQGQSKMTFNLKYTLLYLNTMLNIGKMNDVRMLLCELIIEETADGENKSKLTMSDKNALWNFWLHMEHYFGTTEQFDNVKALYISSKLSSEVSLDTFTEKSRKSMQNSFYQVFSDVGEVFIKKNMGSSKRKAVTELNSIIESRKKLFCAGVSFADLDNIFFFKSKSGKSGEVTEGTTTTSIMETMQPTEVIPSNETQDAKRNYSLKIARPNISRLSPVDPTLTTSLEALVQLHGTKRPLLPPKSRALDASGTPSKALFDFLRILPSGRDEGATFANLYVTSESVEYLLKTLDAMNLDSIDLQDYVPIPYNQIVSMKSVLNQLSSTNDTSFEFNQGLFNILRFLEEHTNIDDKDSCEPDTKKQKIAI</sequence>
<dbReference type="GO" id="GO:0005634">
    <property type="term" value="C:nucleus"/>
    <property type="evidence" value="ECO:0007669"/>
    <property type="project" value="UniProtKB-SubCell"/>
</dbReference>
<evidence type="ECO:0000256" key="1">
    <source>
        <dbReference type="ARBA" id="ARBA00004123"/>
    </source>
</evidence>
<dbReference type="Pfam" id="PF05843">
    <property type="entry name" value="Suf"/>
    <property type="match status" value="1"/>
</dbReference>
<dbReference type="eggNOG" id="KOG1914">
    <property type="taxonomic scope" value="Eukaryota"/>
</dbReference>
<dbReference type="Proteomes" id="UP000031512">
    <property type="component" value="Chromosome 1"/>
</dbReference>
<dbReference type="RefSeq" id="XP_004830158.1">
    <property type="nucleotide sequence ID" value="XM_004830101.1"/>
</dbReference>
<dbReference type="GO" id="GO:0003729">
    <property type="term" value="F:mRNA binding"/>
    <property type="evidence" value="ECO:0007669"/>
    <property type="project" value="TreeGrafter"/>
</dbReference>
<dbReference type="SUPFAM" id="SSF48452">
    <property type="entry name" value="TPR-like"/>
    <property type="match status" value="2"/>
</dbReference>
<evidence type="ECO:0000259" key="4">
    <source>
        <dbReference type="Pfam" id="PF05843"/>
    </source>
</evidence>
<dbReference type="InterPro" id="IPR045243">
    <property type="entry name" value="Rna14-like"/>
</dbReference>
<dbReference type="VEuPathDB" id="PiroplasmaDB:BEWA_033450"/>
<dbReference type="GO" id="GO:0031124">
    <property type="term" value="P:mRNA 3'-end processing"/>
    <property type="evidence" value="ECO:0007669"/>
    <property type="project" value="InterPro"/>
</dbReference>
<reference evidence="5 6" key="1">
    <citation type="journal article" date="2012" name="BMC Genomics">
        <title>Comparative genomic analysis and phylogenetic position of Theileria equi.</title>
        <authorList>
            <person name="Kappmeyer L.S."/>
            <person name="Thiagarajan M."/>
            <person name="Herndon D.R."/>
            <person name="Ramsay J.D."/>
            <person name="Caler E."/>
            <person name="Djikeng A."/>
            <person name="Gillespie J.J."/>
            <person name="Lau A.O."/>
            <person name="Roalson E.H."/>
            <person name="Silva J.C."/>
            <person name="Silva M.G."/>
            <person name="Suarez C.E."/>
            <person name="Ueti M.W."/>
            <person name="Nene V.M."/>
            <person name="Mealey R.H."/>
            <person name="Knowles D.P."/>
            <person name="Brayton K.A."/>
        </authorList>
    </citation>
    <scope>NUCLEOTIDE SEQUENCE [LARGE SCALE GENOMIC DNA]</scope>
    <source>
        <strain evidence="5 6">WA</strain>
    </source>
</reference>
<evidence type="ECO:0000256" key="2">
    <source>
        <dbReference type="ARBA" id="ARBA00022737"/>
    </source>
</evidence>
<protein>
    <recommendedName>
        <fullName evidence="4">Suppressor of forked domain-containing protein</fullName>
    </recommendedName>
</protein>
<proteinExistence type="predicted"/>
<keyword evidence="2" id="KW-0677">Repeat</keyword>
<dbReference type="AlphaFoldDB" id="L0AY32"/>
<keyword evidence="3" id="KW-0539">Nucleus</keyword>
<dbReference type="GeneID" id="15803957"/>
<dbReference type="EMBL" id="CP001669">
    <property type="protein sequence ID" value="AFZ80492.1"/>
    <property type="molecule type" value="Genomic_DNA"/>
</dbReference>
<accession>L0AY32</accession>